<gene>
    <name evidence="1" type="ORF">KTU01_00740</name>
</gene>
<evidence type="ECO:0000313" key="2">
    <source>
        <dbReference type="Proteomes" id="UP000321103"/>
    </source>
</evidence>
<accession>A0A512I8D4</accession>
<dbReference type="STRING" id="388357.GCA_001580365_01017"/>
<dbReference type="EMBL" id="BJZS01000003">
    <property type="protein sequence ID" value="GEO93951.1"/>
    <property type="molecule type" value="Genomic_DNA"/>
</dbReference>
<reference evidence="1 2" key="1">
    <citation type="submission" date="2019-07" db="EMBL/GenBank/DDBJ databases">
        <title>Whole genome shotgun sequence of Kocuria turfanensis NBRC 107627.</title>
        <authorList>
            <person name="Hosoyama A."/>
            <person name="Uohara A."/>
            <person name="Ohji S."/>
            <person name="Ichikawa N."/>
        </authorList>
    </citation>
    <scope>NUCLEOTIDE SEQUENCE [LARGE SCALE GENOMIC DNA]</scope>
    <source>
        <strain evidence="1 2">NBRC 107627</strain>
    </source>
</reference>
<protein>
    <submittedName>
        <fullName evidence="1">Uncharacterized protein</fullName>
    </submittedName>
</protein>
<proteinExistence type="predicted"/>
<dbReference type="RefSeq" id="WP_062734860.1">
    <property type="nucleotide sequence ID" value="NZ_BJZS01000003.1"/>
</dbReference>
<name>A0A512I8D4_9MICC</name>
<dbReference type="AlphaFoldDB" id="A0A512I8D4"/>
<dbReference type="Proteomes" id="UP000321103">
    <property type="component" value="Unassembled WGS sequence"/>
</dbReference>
<keyword evidence="2" id="KW-1185">Reference proteome</keyword>
<evidence type="ECO:0000313" key="1">
    <source>
        <dbReference type="EMBL" id="GEO93951.1"/>
    </source>
</evidence>
<sequence>MPRPDRAAPVPARPRSNAVPVAAATVSAVLTLLLGSGYAVGRTVVAESAASSGTAEQAPVSAWRGTGGVLHADEASADRWRAEGWTLPTLASDGYQVLSMARDTRSGHPVVEVRLQRGEELVVVVEQRGRVDRGNPMDGITGLPVSAEGLRPSPVEGVPLWLDAGPPWRVVLVGEDVVYTVTGDSGPPAMARTVHHVLADELSRVAEPAAEDPGVAETVAAGLRRIFG</sequence>
<organism evidence="1 2">
    <name type="scientific">Kocuria turfanensis</name>
    <dbReference type="NCBI Taxonomy" id="388357"/>
    <lineage>
        <taxon>Bacteria</taxon>
        <taxon>Bacillati</taxon>
        <taxon>Actinomycetota</taxon>
        <taxon>Actinomycetes</taxon>
        <taxon>Micrococcales</taxon>
        <taxon>Micrococcaceae</taxon>
        <taxon>Kocuria</taxon>
    </lineage>
</organism>
<comment type="caution">
    <text evidence="1">The sequence shown here is derived from an EMBL/GenBank/DDBJ whole genome shotgun (WGS) entry which is preliminary data.</text>
</comment>